<gene>
    <name evidence="3" type="ORF">FUT82_13950</name>
    <name evidence="2" type="ORF">TPHV1_180042</name>
</gene>
<dbReference type="Proteomes" id="UP000323594">
    <property type="component" value="Chromosome"/>
</dbReference>
<reference evidence="2" key="1">
    <citation type="submission" date="2015-01" db="EMBL/GenBank/DDBJ databases">
        <authorList>
            <person name="Xiang T."/>
            <person name="Song Y."/>
            <person name="Huang L."/>
            <person name="Wang B."/>
            <person name="Wu P."/>
        </authorList>
    </citation>
    <scope>NUCLEOTIDE SEQUENCE [LARGE SCALE GENOMIC DNA]</scope>
    <source>
        <strain evidence="2">V1</strain>
    </source>
</reference>
<feature type="region of interest" description="Disordered" evidence="1">
    <location>
        <begin position="55"/>
        <end position="267"/>
    </location>
</feature>
<dbReference type="InterPro" id="IPR011990">
    <property type="entry name" value="TPR-like_helical_dom_sf"/>
</dbReference>
<accession>A0A0B7GUY7</accession>
<evidence type="ECO:0000313" key="5">
    <source>
        <dbReference type="Proteomes" id="UP000323594"/>
    </source>
</evidence>
<feature type="region of interest" description="Disordered" evidence="1">
    <location>
        <begin position="349"/>
        <end position="436"/>
    </location>
</feature>
<proteinExistence type="predicted"/>
<dbReference type="AlphaFoldDB" id="A0A0B7GUY7"/>
<feature type="compositionally biased region" description="Basic and acidic residues" evidence="1">
    <location>
        <begin position="98"/>
        <end position="111"/>
    </location>
</feature>
<sequence length="528" mass="59487">MRKTIRISFCIFGLLCVSACVTHQKKESVKDTAQGIVHKELEEKRTSQAEMALKELEQEQEQESAPSGADTTSEPALEAIKKTEPIELAPSALPTAETEEKPDIAVAKDEPMLEVPLHTDSSTKIVENEAAEKKPESTAKEDIQEEKKDTAVKTNTEDLSAPPKSAVEEKTKQIRAKQKDTDKKKQEEKSTRIEKKQSVASIEKTRASKPIKEKQEKKEPVVNPEVAKAADTYEAEGSPDRSELLATPPAQYEEPAPTPEAKEKPSRSVKITVGQKLAVVYPGEGWVYIGETTAQIGLRYQQRKIEDKNSLFTFIADKEGDYILNFSRYDVFSDEFIPDALSVRVDTAKEKNDRTVRAPDYKQPEKTSEVLAEKNIERPTQKESPAPLILDKSLGNNTKETEKPEGGSETTPLFKENTERKNSPAPVRENPLQKDSREYLDGVRQQIAEGNAAGALASLEQFFVFSENRIDEAWFLRGQAYELNGPNRNIRLALDAYQTVTKTFPQSQWWEKSNDRIRYIKNFYINIH</sequence>
<name>A0A0B7GUY7_TREPH</name>
<evidence type="ECO:0000313" key="2">
    <source>
        <dbReference type="EMBL" id="CEM61377.1"/>
    </source>
</evidence>
<evidence type="ECO:0008006" key="6">
    <source>
        <dbReference type="Google" id="ProtNLM"/>
    </source>
</evidence>
<dbReference type="RefSeq" id="WP_024752197.1">
    <property type="nucleotide sequence ID" value="NZ_CDNC01000010.1"/>
</dbReference>
<evidence type="ECO:0000313" key="3">
    <source>
        <dbReference type="EMBL" id="QEJ98982.1"/>
    </source>
</evidence>
<dbReference type="Proteomes" id="UP000042527">
    <property type="component" value="Unassembled WGS sequence"/>
</dbReference>
<dbReference type="Gene3D" id="1.25.40.10">
    <property type="entry name" value="Tetratricopeptide repeat domain"/>
    <property type="match status" value="1"/>
</dbReference>
<dbReference type="OrthoDB" id="360241at2"/>
<feature type="compositionally biased region" description="Basic and acidic residues" evidence="1">
    <location>
        <begin position="166"/>
        <end position="220"/>
    </location>
</feature>
<dbReference type="EMBL" id="CP042817">
    <property type="protein sequence ID" value="QEJ98982.1"/>
    <property type="molecule type" value="Genomic_DNA"/>
</dbReference>
<reference evidence="3 5" key="3">
    <citation type="submission" date="2019-08" db="EMBL/GenBank/DDBJ databases">
        <authorList>
            <person name="Kuhnert P."/>
        </authorList>
    </citation>
    <scope>NUCLEOTIDE SEQUENCE [LARGE SCALE GENOMIC DNA]</scope>
    <source>
        <strain evidence="3 5">B36.5</strain>
    </source>
</reference>
<organism evidence="2 4">
    <name type="scientific">Treponema phagedenis</name>
    <dbReference type="NCBI Taxonomy" id="162"/>
    <lineage>
        <taxon>Bacteria</taxon>
        <taxon>Pseudomonadati</taxon>
        <taxon>Spirochaetota</taxon>
        <taxon>Spirochaetia</taxon>
        <taxon>Spirochaetales</taxon>
        <taxon>Treponemataceae</taxon>
        <taxon>Treponema</taxon>
    </lineage>
</organism>
<evidence type="ECO:0000256" key="1">
    <source>
        <dbReference type="SAM" id="MobiDB-lite"/>
    </source>
</evidence>
<protein>
    <recommendedName>
        <fullName evidence="6">Tetratricopeptide repeat protein</fullName>
    </recommendedName>
</protein>
<feature type="compositionally biased region" description="Basic and acidic residues" evidence="1">
    <location>
        <begin position="349"/>
        <end position="381"/>
    </location>
</feature>
<keyword evidence="4" id="KW-1185">Reference proteome</keyword>
<evidence type="ECO:0000313" key="4">
    <source>
        <dbReference type="Proteomes" id="UP000042527"/>
    </source>
</evidence>
<dbReference type="EMBL" id="CDNC01000010">
    <property type="protein sequence ID" value="CEM61377.1"/>
    <property type="molecule type" value="Genomic_DNA"/>
</dbReference>
<dbReference type="GeneID" id="57752331"/>
<feature type="compositionally biased region" description="Basic and acidic residues" evidence="1">
    <location>
        <begin position="126"/>
        <end position="151"/>
    </location>
</feature>
<reference evidence="4" key="2">
    <citation type="submission" date="2015-01" db="EMBL/GenBank/DDBJ databases">
        <authorList>
            <person name="Manzoor Shahid"/>
            <person name="Zubair Saima"/>
        </authorList>
    </citation>
    <scope>NUCLEOTIDE SEQUENCE [LARGE SCALE GENOMIC DNA]</scope>
    <source>
        <strain evidence="4">V1</strain>
    </source>
</reference>